<accession>B4VRR5</accession>
<dbReference type="AlphaFoldDB" id="B4VRR5"/>
<gene>
    <name evidence="1" type="ORF">MC7420_1410</name>
</gene>
<dbReference type="Proteomes" id="UP000003835">
    <property type="component" value="Unassembled WGS sequence"/>
</dbReference>
<keyword evidence="2" id="KW-1185">Reference proteome</keyword>
<sequence>MSFVICHLLTPPSPHLPQLPRASAGVWGLTHIPQMVRIVHIG</sequence>
<evidence type="ECO:0000313" key="1">
    <source>
        <dbReference type="EMBL" id="EDX75492.1"/>
    </source>
</evidence>
<organism evidence="1 2">
    <name type="scientific">Coleofasciculus chthonoplastes PCC 7420</name>
    <dbReference type="NCBI Taxonomy" id="118168"/>
    <lineage>
        <taxon>Bacteria</taxon>
        <taxon>Bacillati</taxon>
        <taxon>Cyanobacteriota</taxon>
        <taxon>Cyanophyceae</taxon>
        <taxon>Coleofasciculales</taxon>
        <taxon>Coleofasciculaceae</taxon>
        <taxon>Coleofasciculus</taxon>
    </lineage>
</organism>
<dbReference type="EMBL" id="DS989849">
    <property type="protein sequence ID" value="EDX75492.1"/>
    <property type="molecule type" value="Genomic_DNA"/>
</dbReference>
<proteinExistence type="predicted"/>
<reference evidence="1 2" key="1">
    <citation type="submission" date="2008-07" db="EMBL/GenBank/DDBJ databases">
        <authorList>
            <person name="Tandeau de Marsac N."/>
            <person name="Ferriera S."/>
            <person name="Johnson J."/>
            <person name="Kravitz S."/>
            <person name="Beeson K."/>
            <person name="Sutton G."/>
            <person name="Rogers Y.-H."/>
            <person name="Friedman R."/>
            <person name="Frazier M."/>
            <person name="Venter J.C."/>
        </authorList>
    </citation>
    <scope>NUCLEOTIDE SEQUENCE [LARGE SCALE GENOMIC DNA]</scope>
    <source>
        <strain evidence="1 2">PCC 7420</strain>
    </source>
</reference>
<protein>
    <submittedName>
        <fullName evidence="1">Uncharacterized protein</fullName>
    </submittedName>
</protein>
<dbReference type="STRING" id="118168.MC7420_1410"/>
<dbReference type="HOGENOM" id="CLU_3249991_0_0_3"/>
<name>B4VRR5_9CYAN</name>
<evidence type="ECO:0000313" key="2">
    <source>
        <dbReference type="Proteomes" id="UP000003835"/>
    </source>
</evidence>